<proteinExistence type="predicted"/>
<organism evidence="2 3">
    <name type="scientific">Ranatra chinensis</name>
    <dbReference type="NCBI Taxonomy" id="642074"/>
    <lineage>
        <taxon>Eukaryota</taxon>
        <taxon>Metazoa</taxon>
        <taxon>Ecdysozoa</taxon>
        <taxon>Arthropoda</taxon>
        <taxon>Hexapoda</taxon>
        <taxon>Insecta</taxon>
        <taxon>Pterygota</taxon>
        <taxon>Neoptera</taxon>
        <taxon>Paraneoptera</taxon>
        <taxon>Hemiptera</taxon>
        <taxon>Heteroptera</taxon>
        <taxon>Panheteroptera</taxon>
        <taxon>Nepomorpha</taxon>
        <taxon>Nepidae</taxon>
        <taxon>Ranatrinae</taxon>
        <taxon>Ranatra</taxon>
    </lineage>
</organism>
<reference evidence="2 3" key="1">
    <citation type="submission" date="2024-07" db="EMBL/GenBank/DDBJ databases">
        <title>Chromosome-level genome assembly of the water stick insect Ranatra chinensis (Heteroptera: Nepidae).</title>
        <authorList>
            <person name="Liu X."/>
        </authorList>
    </citation>
    <scope>NUCLEOTIDE SEQUENCE [LARGE SCALE GENOMIC DNA]</scope>
    <source>
        <strain evidence="2">Cailab_2021Rc</strain>
        <tissue evidence="2">Muscle</tissue>
    </source>
</reference>
<accession>A0ABD0YDP6</accession>
<dbReference type="Proteomes" id="UP001558652">
    <property type="component" value="Unassembled WGS sequence"/>
</dbReference>
<dbReference type="AlphaFoldDB" id="A0ABD0YDP6"/>
<evidence type="ECO:0000313" key="2">
    <source>
        <dbReference type="EMBL" id="KAL1129336.1"/>
    </source>
</evidence>
<feature type="compositionally biased region" description="Polar residues" evidence="1">
    <location>
        <begin position="1"/>
        <end position="10"/>
    </location>
</feature>
<keyword evidence="3" id="KW-1185">Reference proteome</keyword>
<protein>
    <submittedName>
        <fullName evidence="2">Uncharacterized protein</fullName>
    </submittedName>
</protein>
<evidence type="ECO:0000256" key="1">
    <source>
        <dbReference type="SAM" id="MobiDB-lite"/>
    </source>
</evidence>
<feature type="region of interest" description="Disordered" evidence="1">
    <location>
        <begin position="1"/>
        <end position="131"/>
    </location>
</feature>
<feature type="compositionally biased region" description="Polar residues" evidence="1">
    <location>
        <begin position="67"/>
        <end position="79"/>
    </location>
</feature>
<feature type="compositionally biased region" description="Polar residues" evidence="1">
    <location>
        <begin position="18"/>
        <end position="27"/>
    </location>
</feature>
<evidence type="ECO:0000313" key="3">
    <source>
        <dbReference type="Proteomes" id="UP001558652"/>
    </source>
</evidence>
<feature type="compositionally biased region" description="Basic and acidic residues" evidence="1">
    <location>
        <begin position="82"/>
        <end position="91"/>
    </location>
</feature>
<comment type="caution">
    <text evidence="2">The sequence shown here is derived from an EMBL/GenBank/DDBJ whole genome shotgun (WGS) entry which is preliminary data.</text>
</comment>
<gene>
    <name evidence="2" type="ORF">AAG570_013865</name>
</gene>
<name>A0ABD0YDP6_9HEMI</name>
<feature type="compositionally biased region" description="Low complexity" evidence="1">
    <location>
        <begin position="101"/>
        <end position="118"/>
    </location>
</feature>
<sequence>MGSNPRNTFYENKKQETTELATCNSPSFCGPMADETGPEVKQESKQPADLKRSTGSPILRRRCSRPPTANSPKRTSQNKVGPKYEDSRPESVCDDDGSGQAAGAETAVVDETAAEVPTPASTGQLLPSKIPRPASKLHAIICIATDVNV</sequence>
<feature type="compositionally biased region" description="Basic and acidic residues" evidence="1">
    <location>
        <begin position="38"/>
        <end position="52"/>
    </location>
</feature>
<dbReference type="EMBL" id="JBFDAA010000009">
    <property type="protein sequence ID" value="KAL1129336.1"/>
    <property type="molecule type" value="Genomic_DNA"/>
</dbReference>